<dbReference type="EMBL" id="LXQA010850452">
    <property type="protein sequence ID" value="MCI73970.1"/>
    <property type="molecule type" value="Genomic_DNA"/>
</dbReference>
<dbReference type="Proteomes" id="UP000265520">
    <property type="component" value="Unassembled WGS sequence"/>
</dbReference>
<sequence length="50" mass="5496">MPTLYYSTNGRIYGQLMTCDLGVQTGHLSSAPSKQVNILPEAGLQLFPRQ</sequence>
<protein>
    <submittedName>
        <fullName evidence="1">Uncharacterized protein</fullName>
    </submittedName>
</protein>
<name>A0A392UNQ3_9FABA</name>
<keyword evidence="2" id="KW-1185">Reference proteome</keyword>
<dbReference type="AlphaFoldDB" id="A0A392UNQ3"/>
<comment type="caution">
    <text evidence="1">The sequence shown here is derived from an EMBL/GenBank/DDBJ whole genome shotgun (WGS) entry which is preliminary data.</text>
</comment>
<reference evidence="1 2" key="1">
    <citation type="journal article" date="2018" name="Front. Plant Sci.">
        <title>Red Clover (Trifolium pratense) and Zigzag Clover (T. medium) - A Picture of Genomic Similarities and Differences.</title>
        <authorList>
            <person name="Dluhosova J."/>
            <person name="Istvanek J."/>
            <person name="Nedelnik J."/>
            <person name="Repkova J."/>
        </authorList>
    </citation>
    <scope>NUCLEOTIDE SEQUENCE [LARGE SCALE GENOMIC DNA]</scope>
    <source>
        <strain evidence="2">cv. 10/8</strain>
        <tissue evidence="1">Leaf</tissue>
    </source>
</reference>
<evidence type="ECO:0000313" key="1">
    <source>
        <dbReference type="EMBL" id="MCI73970.1"/>
    </source>
</evidence>
<evidence type="ECO:0000313" key="2">
    <source>
        <dbReference type="Proteomes" id="UP000265520"/>
    </source>
</evidence>
<organism evidence="1 2">
    <name type="scientific">Trifolium medium</name>
    <dbReference type="NCBI Taxonomy" id="97028"/>
    <lineage>
        <taxon>Eukaryota</taxon>
        <taxon>Viridiplantae</taxon>
        <taxon>Streptophyta</taxon>
        <taxon>Embryophyta</taxon>
        <taxon>Tracheophyta</taxon>
        <taxon>Spermatophyta</taxon>
        <taxon>Magnoliopsida</taxon>
        <taxon>eudicotyledons</taxon>
        <taxon>Gunneridae</taxon>
        <taxon>Pentapetalae</taxon>
        <taxon>rosids</taxon>
        <taxon>fabids</taxon>
        <taxon>Fabales</taxon>
        <taxon>Fabaceae</taxon>
        <taxon>Papilionoideae</taxon>
        <taxon>50 kb inversion clade</taxon>
        <taxon>NPAAA clade</taxon>
        <taxon>Hologalegina</taxon>
        <taxon>IRL clade</taxon>
        <taxon>Trifolieae</taxon>
        <taxon>Trifolium</taxon>
    </lineage>
</organism>
<proteinExistence type="predicted"/>
<accession>A0A392UNQ3</accession>
<feature type="non-terminal residue" evidence="1">
    <location>
        <position position="50"/>
    </location>
</feature>